<evidence type="ECO:0000256" key="1">
    <source>
        <dbReference type="SAM" id="SignalP"/>
    </source>
</evidence>
<feature type="chain" id="PRO_5012973403" evidence="1">
    <location>
        <begin position="23"/>
        <end position="42"/>
    </location>
</feature>
<dbReference type="GeneID" id="42046412"/>
<name>A0A1L7V2S6_FUSPR</name>
<sequence length="42" mass="4780">MDEVVVRLMGLILLAVVRTVNTRTKKGHTTMYFMNNTTPETP</sequence>
<feature type="signal peptide" evidence="1">
    <location>
        <begin position="1"/>
        <end position="22"/>
    </location>
</feature>
<dbReference type="EMBL" id="FJOF01000001">
    <property type="protein sequence ID" value="CZR33920.1"/>
    <property type="molecule type" value="Genomic_DNA"/>
</dbReference>
<dbReference type="Proteomes" id="UP000183971">
    <property type="component" value="Unassembled WGS sequence"/>
</dbReference>
<comment type="caution">
    <text evidence="2">The sequence shown here is derived from an EMBL/GenBank/DDBJ whole genome shotgun (WGS) entry which is preliminary data.</text>
</comment>
<evidence type="ECO:0000313" key="2">
    <source>
        <dbReference type="EMBL" id="CZR33920.1"/>
    </source>
</evidence>
<dbReference type="VEuPathDB" id="FungiDB:FPRO_01525"/>
<accession>A0A1L7V2S6</accession>
<keyword evidence="1" id="KW-0732">Signal</keyword>
<dbReference type="AlphaFoldDB" id="A0A1L7V2S6"/>
<organism evidence="2 3">
    <name type="scientific">Fusarium proliferatum (strain ET1)</name>
    <name type="common">Orchid endophyte fungus</name>
    <dbReference type="NCBI Taxonomy" id="1227346"/>
    <lineage>
        <taxon>Eukaryota</taxon>
        <taxon>Fungi</taxon>
        <taxon>Dikarya</taxon>
        <taxon>Ascomycota</taxon>
        <taxon>Pezizomycotina</taxon>
        <taxon>Sordariomycetes</taxon>
        <taxon>Hypocreomycetidae</taxon>
        <taxon>Hypocreales</taxon>
        <taxon>Nectriaceae</taxon>
        <taxon>Fusarium</taxon>
        <taxon>Fusarium fujikuroi species complex</taxon>
    </lineage>
</organism>
<evidence type="ECO:0000313" key="3">
    <source>
        <dbReference type="Proteomes" id="UP000183971"/>
    </source>
</evidence>
<gene>
    <name evidence="2" type="ORF">FPRO_01525</name>
</gene>
<dbReference type="RefSeq" id="XP_031074948.1">
    <property type="nucleotide sequence ID" value="XM_031230506.1"/>
</dbReference>
<proteinExistence type="predicted"/>
<protein>
    <submittedName>
        <fullName evidence="2">Uncharacterized protein</fullName>
    </submittedName>
</protein>
<reference evidence="3" key="1">
    <citation type="journal article" date="2016" name="Genome Biol. Evol.">
        <title>Comparative 'omics' of the Fusarium fujikuroi species complex highlights differences in genetic potential and metabolite synthesis.</title>
        <authorList>
            <person name="Niehaus E.-M."/>
            <person name="Muensterkoetter M."/>
            <person name="Proctor R.H."/>
            <person name="Brown D.W."/>
            <person name="Sharon A."/>
            <person name="Idan Y."/>
            <person name="Oren-Young L."/>
            <person name="Sieber C.M."/>
            <person name="Novak O."/>
            <person name="Pencik A."/>
            <person name="Tarkowska D."/>
            <person name="Hromadova K."/>
            <person name="Freeman S."/>
            <person name="Maymon M."/>
            <person name="Elazar M."/>
            <person name="Youssef S.A."/>
            <person name="El-Shabrawy E.S.M."/>
            <person name="Shalaby A.B.A."/>
            <person name="Houterman P."/>
            <person name="Brock N.L."/>
            <person name="Burkhardt I."/>
            <person name="Tsavkelova E.A."/>
            <person name="Dickschat J.S."/>
            <person name="Galuszka P."/>
            <person name="Gueldener U."/>
            <person name="Tudzynski B."/>
        </authorList>
    </citation>
    <scope>NUCLEOTIDE SEQUENCE [LARGE SCALE GENOMIC DNA]</scope>
    <source>
        <strain evidence="3">ET1</strain>
    </source>
</reference>
<keyword evidence="3" id="KW-1185">Reference proteome</keyword>